<dbReference type="AlphaFoldDB" id="A0A6N9UBL6"/>
<dbReference type="InterPro" id="IPR036390">
    <property type="entry name" value="WH_DNA-bd_sf"/>
</dbReference>
<gene>
    <name evidence="2" type="ORF">G3I46_01120</name>
</gene>
<dbReference type="InterPro" id="IPR011991">
    <property type="entry name" value="ArsR-like_HTH"/>
</dbReference>
<dbReference type="GO" id="GO:0006355">
    <property type="term" value="P:regulation of DNA-templated transcription"/>
    <property type="evidence" value="ECO:0007669"/>
    <property type="project" value="InterPro"/>
</dbReference>
<dbReference type="EMBL" id="JAAGMB010000005">
    <property type="protein sequence ID" value="NEB15127.1"/>
    <property type="molecule type" value="Genomic_DNA"/>
</dbReference>
<feature type="domain" description="HTH iclR-type" evidence="1">
    <location>
        <begin position="21"/>
        <end position="64"/>
    </location>
</feature>
<dbReference type="GO" id="GO:0003677">
    <property type="term" value="F:DNA binding"/>
    <property type="evidence" value="ECO:0007669"/>
    <property type="project" value="InterPro"/>
</dbReference>
<dbReference type="InterPro" id="IPR005471">
    <property type="entry name" value="Tscrpt_reg_IclR_N"/>
</dbReference>
<dbReference type="Gene3D" id="1.10.10.10">
    <property type="entry name" value="Winged helix-like DNA-binding domain superfamily/Winged helix DNA-binding domain"/>
    <property type="match status" value="1"/>
</dbReference>
<protein>
    <submittedName>
        <fullName evidence="2">Helix-turn-helix domain-containing protein</fullName>
    </submittedName>
</protein>
<dbReference type="InterPro" id="IPR036388">
    <property type="entry name" value="WH-like_DNA-bd_sf"/>
</dbReference>
<keyword evidence="3" id="KW-1185">Reference proteome</keyword>
<dbReference type="CDD" id="cd00090">
    <property type="entry name" value="HTH_ARSR"/>
    <property type="match status" value="1"/>
</dbReference>
<comment type="caution">
    <text evidence="2">The sequence shown here is derived from an EMBL/GenBank/DDBJ whole genome shotgun (WGS) entry which is preliminary data.</text>
</comment>
<proteinExistence type="predicted"/>
<accession>A0A6N9UBL6</accession>
<dbReference type="SUPFAM" id="SSF46785">
    <property type="entry name" value="Winged helix' DNA-binding domain"/>
    <property type="match status" value="1"/>
</dbReference>
<dbReference type="RefSeq" id="WP_087792578.1">
    <property type="nucleotide sequence ID" value="NZ_JAAGMB010000005.1"/>
</dbReference>
<organism evidence="2 3">
    <name type="scientific">Streptomyces coelicoflavus</name>
    <dbReference type="NCBI Taxonomy" id="285562"/>
    <lineage>
        <taxon>Bacteria</taxon>
        <taxon>Bacillati</taxon>
        <taxon>Actinomycetota</taxon>
        <taxon>Actinomycetes</taxon>
        <taxon>Kitasatosporales</taxon>
        <taxon>Streptomycetaceae</taxon>
        <taxon>Streptomyces</taxon>
    </lineage>
</organism>
<evidence type="ECO:0000313" key="2">
    <source>
        <dbReference type="EMBL" id="NEB15127.1"/>
    </source>
</evidence>
<reference evidence="2 3" key="1">
    <citation type="submission" date="2020-01" db="EMBL/GenBank/DDBJ databases">
        <title>Insect and environment-associated Actinomycetes.</title>
        <authorList>
            <person name="Currrie C."/>
            <person name="Chevrette M."/>
            <person name="Carlson C."/>
            <person name="Stubbendieck R."/>
            <person name="Wendt-Pienkowski E."/>
        </authorList>
    </citation>
    <scope>NUCLEOTIDE SEQUENCE [LARGE SCALE GENOMIC DNA]</scope>
    <source>
        <strain evidence="2 3">SID14172</strain>
    </source>
</reference>
<sequence>MSERTLHDPTGPPAVGESRAHVLDVLRAAPDAVGVREIAEQTGLHSNTVRFHLDTLVKDGFAERATEGSGRPGRPRVVYRAVASSPVREGHRSYQLLARMLTGLVTEALAQPARAAVGAGEAWGRYLVDTPSPARRIDTEEAVRRLTRVLTDVGFAPGPVQDLPNPVVPLRHCPFREVAEEHRDTVCSLHLGLMRGALKEVRAPLRVERLDPFVEPSLCLAHLAPAEEHRTPDQAA</sequence>
<dbReference type="Pfam" id="PF09339">
    <property type="entry name" value="HTH_IclR"/>
    <property type="match status" value="1"/>
</dbReference>
<dbReference type="Proteomes" id="UP000469545">
    <property type="component" value="Unassembled WGS sequence"/>
</dbReference>
<evidence type="ECO:0000259" key="1">
    <source>
        <dbReference type="Pfam" id="PF09339"/>
    </source>
</evidence>
<name>A0A6N9UBL6_9ACTN</name>
<evidence type="ECO:0000313" key="3">
    <source>
        <dbReference type="Proteomes" id="UP000469545"/>
    </source>
</evidence>